<sequence length="69" mass="8574">MKINELQETLRRMYKEYEREPLIQMRIIDWGKTINRLLDENRLQVFDDFDERKDFIFNEMEAFKNAGNN</sequence>
<reference evidence="2 3" key="1">
    <citation type="submission" date="2017-09" db="EMBL/GenBank/DDBJ databases">
        <title>Bacterial strain isolated from the female urinary microbiota.</title>
        <authorList>
            <person name="Thomas-White K."/>
            <person name="Kumar N."/>
            <person name="Forster S."/>
            <person name="Putonti C."/>
            <person name="Lawley T."/>
            <person name="Wolfe A.J."/>
        </authorList>
    </citation>
    <scope>NUCLEOTIDE SEQUENCE [LARGE SCALE GENOMIC DNA]</scope>
    <source>
        <strain evidence="2 3">UMB0834</strain>
    </source>
</reference>
<comment type="caution">
    <text evidence="2">The sequence shown here is derived from an EMBL/GenBank/DDBJ whole genome shotgun (WGS) entry which is preliminary data.</text>
</comment>
<evidence type="ECO:0000313" key="3">
    <source>
        <dbReference type="Proteomes" id="UP000235748"/>
    </source>
</evidence>
<dbReference type="Proteomes" id="UP000235748">
    <property type="component" value="Unassembled WGS sequence"/>
</dbReference>
<dbReference type="EMBL" id="JANSLD010000074">
    <property type="protein sequence ID" value="MCY1584413.1"/>
    <property type="molecule type" value="Genomic_DNA"/>
</dbReference>
<dbReference type="EMBL" id="PNGG01000001">
    <property type="protein sequence ID" value="PMC20193.1"/>
    <property type="molecule type" value="Genomic_DNA"/>
</dbReference>
<reference evidence="1" key="3">
    <citation type="submission" date="2022-08" db="EMBL/GenBank/DDBJ databases">
        <authorList>
            <person name="Magnan C."/>
        </authorList>
    </citation>
    <scope>NUCLEOTIDE SEQUENCE</scope>
    <source>
        <strain evidence="1">NSP012P</strain>
    </source>
</reference>
<dbReference type="RefSeq" id="WP_049408464.1">
    <property type="nucleotide sequence ID" value="NZ_CP085279.1"/>
</dbReference>
<evidence type="ECO:0000313" key="1">
    <source>
        <dbReference type="EMBL" id="MCY1584413.1"/>
    </source>
</evidence>
<gene>
    <name evidence="2" type="ORF">CJ235_00545</name>
    <name evidence="1" type="ORF">NW133_13040</name>
</gene>
<keyword evidence="4" id="KW-1185">Reference proteome</keyword>
<proteinExistence type="predicted"/>
<organism evidence="2 3">
    <name type="scientific">Staphylococcus pettenkoferi</name>
    <dbReference type="NCBI Taxonomy" id="170573"/>
    <lineage>
        <taxon>Bacteria</taxon>
        <taxon>Bacillati</taxon>
        <taxon>Bacillota</taxon>
        <taxon>Bacilli</taxon>
        <taxon>Bacillales</taxon>
        <taxon>Staphylococcaceae</taxon>
        <taxon>Staphylococcus</taxon>
    </lineage>
</organism>
<evidence type="ECO:0000313" key="2">
    <source>
        <dbReference type="EMBL" id="PMC20193.1"/>
    </source>
</evidence>
<evidence type="ECO:0000313" key="4">
    <source>
        <dbReference type="Proteomes" id="UP001072952"/>
    </source>
</evidence>
<name>A0A2N6QKM5_9STAP</name>
<reference evidence="1" key="2">
    <citation type="journal article" date="2022" name="Int. J. Mol. Sci.">
        <title>Phenotypic and Genotypic Virulence Characterisation of Staphylococcus pettenkoferi Strains Isolated from Human Bloodstream and Diabetic Foot Infections.</title>
        <authorList>
            <person name="Magnan C."/>
            <person name="Ahmad-Mansour N."/>
            <person name="Pouget C."/>
            <person name="Morsli M."/>
            <person name="Huc-Brandt S."/>
            <person name="Pantel A."/>
            <person name="Dunyach-Remy C."/>
            <person name="Sotto A."/>
            <person name="Molle V."/>
            <person name="Lavigne J.-P."/>
        </authorList>
    </citation>
    <scope>NUCLEOTIDE SEQUENCE</scope>
    <source>
        <strain evidence="1">NSP012P</strain>
    </source>
</reference>
<protein>
    <submittedName>
        <fullName evidence="2">Uncharacterized protein</fullName>
    </submittedName>
</protein>
<dbReference type="Proteomes" id="UP001072952">
    <property type="component" value="Unassembled WGS sequence"/>
</dbReference>
<accession>A0A2N6QKM5</accession>
<dbReference type="AlphaFoldDB" id="A0A2N6QKM5"/>